<keyword evidence="2" id="KW-1185">Reference proteome</keyword>
<organism evidence="1 2">
    <name type="scientific">Neohortaea acidophila</name>
    <dbReference type="NCBI Taxonomy" id="245834"/>
    <lineage>
        <taxon>Eukaryota</taxon>
        <taxon>Fungi</taxon>
        <taxon>Dikarya</taxon>
        <taxon>Ascomycota</taxon>
        <taxon>Pezizomycotina</taxon>
        <taxon>Dothideomycetes</taxon>
        <taxon>Dothideomycetidae</taxon>
        <taxon>Mycosphaerellales</taxon>
        <taxon>Teratosphaeriaceae</taxon>
        <taxon>Neohortaea</taxon>
    </lineage>
</organism>
<protein>
    <submittedName>
        <fullName evidence="1">Putative hydratase</fullName>
    </submittedName>
</protein>
<dbReference type="GeneID" id="54478597"/>
<dbReference type="AlphaFoldDB" id="A0A6A6PJ36"/>
<proteinExistence type="predicted"/>
<sequence length="276" mass="30016">MADTTTQASDTLIEHWQKGTTLKELVQSVRPSTTDYKTGYDIQRHVERITEQPLFGWKIAATSAAGQKHINSPRPLAGRILEERVERWTSASTPPTVPLGANRMLVAELEFVFKMAYDLPPRGSGEQYDLSQVMAAVQGLYLGSELPDSRFEDFTAVGPAQLIADNACADRFVLGPEAKGDWRAMDLPAHRVRGWAVDGTGAKVGEVHEGNGAAVLGDPKVALTWLVNELNEYGLTLRGGEYVTTGTCIIPIPVKPGDTLEGDYGELGTMTVKFAE</sequence>
<dbReference type="GO" id="GO:0008684">
    <property type="term" value="F:2-oxopent-4-enoate hydratase activity"/>
    <property type="evidence" value="ECO:0007669"/>
    <property type="project" value="TreeGrafter"/>
</dbReference>
<name>A0A6A6PJ36_9PEZI</name>
<dbReference type="RefSeq" id="XP_033586505.1">
    <property type="nucleotide sequence ID" value="XM_033737595.1"/>
</dbReference>
<dbReference type="OrthoDB" id="4391601at2759"/>
<dbReference type="InterPro" id="IPR050772">
    <property type="entry name" value="Hydratase-Decarb/MhpD_sf"/>
</dbReference>
<dbReference type="Proteomes" id="UP000799767">
    <property type="component" value="Unassembled WGS sequence"/>
</dbReference>
<dbReference type="EMBL" id="MU001640">
    <property type="protein sequence ID" value="KAF2479935.1"/>
    <property type="molecule type" value="Genomic_DNA"/>
</dbReference>
<dbReference type="Gene3D" id="3.90.850.10">
    <property type="entry name" value="Fumarylacetoacetase-like, C-terminal domain"/>
    <property type="match status" value="1"/>
</dbReference>
<dbReference type="PANTHER" id="PTHR30143:SF0">
    <property type="entry name" value="2-KETO-4-PENTENOATE HYDRATASE"/>
    <property type="match status" value="1"/>
</dbReference>
<dbReference type="SUPFAM" id="SSF56529">
    <property type="entry name" value="FAH"/>
    <property type="match status" value="1"/>
</dbReference>
<evidence type="ECO:0000313" key="2">
    <source>
        <dbReference type="Proteomes" id="UP000799767"/>
    </source>
</evidence>
<dbReference type="GO" id="GO:0005737">
    <property type="term" value="C:cytoplasm"/>
    <property type="evidence" value="ECO:0007669"/>
    <property type="project" value="TreeGrafter"/>
</dbReference>
<accession>A0A6A6PJ36</accession>
<reference evidence="1" key="1">
    <citation type="journal article" date="2020" name="Stud. Mycol.">
        <title>101 Dothideomycetes genomes: a test case for predicting lifestyles and emergence of pathogens.</title>
        <authorList>
            <person name="Haridas S."/>
            <person name="Albert R."/>
            <person name="Binder M."/>
            <person name="Bloem J."/>
            <person name="Labutti K."/>
            <person name="Salamov A."/>
            <person name="Andreopoulos B."/>
            <person name="Baker S."/>
            <person name="Barry K."/>
            <person name="Bills G."/>
            <person name="Bluhm B."/>
            <person name="Cannon C."/>
            <person name="Castanera R."/>
            <person name="Culley D."/>
            <person name="Daum C."/>
            <person name="Ezra D."/>
            <person name="Gonzalez J."/>
            <person name="Henrissat B."/>
            <person name="Kuo A."/>
            <person name="Liang C."/>
            <person name="Lipzen A."/>
            <person name="Lutzoni F."/>
            <person name="Magnuson J."/>
            <person name="Mondo S."/>
            <person name="Nolan M."/>
            <person name="Ohm R."/>
            <person name="Pangilinan J."/>
            <person name="Park H.-J."/>
            <person name="Ramirez L."/>
            <person name="Alfaro M."/>
            <person name="Sun H."/>
            <person name="Tritt A."/>
            <person name="Yoshinaga Y."/>
            <person name="Zwiers L.-H."/>
            <person name="Turgeon B."/>
            <person name="Goodwin S."/>
            <person name="Spatafora J."/>
            <person name="Crous P."/>
            <person name="Grigoriev I."/>
        </authorList>
    </citation>
    <scope>NUCLEOTIDE SEQUENCE</scope>
    <source>
        <strain evidence="1">CBS 113389</strain>
    </source>
</reference>
<dbReference type="PANTHER" id="PTHR30143">
    <property type="entry name" value="ACID HYDRATASE"/>
    <property type="match status" value="1"/>
</dbReference>
<dbReference type="InterPro" id="IPR036663">
    <property type="entry name" value="Fumarylacetoacetase_C_sf"/>
</dbReference>
<evidence type="ECO:0000313" key="1">
    <source>
        <dbReference type="EMBL" id="KAF2479935.1"/>
    </source>
</evidence>
<gene>
    <name evidence="1" type="ORF">BDY17DRAFT_326937</name>
</gene>